<protein>
    <submittedName>
        <fullName evidence="1">Uncharacterized protein</fullName>
    </submittedName>
</protein>
<feature type="non-terminal residue" evidence="1">
    <location>
        <position position="78"/>
    </location>
</feature>
<keyword evidence="2" id="KW-1185">Reference proteome</keyword>
<evidence type="ECO:0000313" key="1">
    <source>
        <dbReference type="EMBL" id="CAK9314035.1"/>
    </source>
</evidence>
<dbReference type="InterPro" id="IPR046960">
    <property type="entry name" value="PPR_At4g14850-like_plant"/>
</dbReference>
<organism evidence="1 2">
    <name type="scientific">Citrullus colocynthis</name>
    <name type="common">colocynth</name>
    <dbReference type="NCBI Taxonomy" id="252529"/>
    <lineage>
        <taxon>Eukaryota</taxon>
        <taxon>Viridiplantae</taxon>
        <taxon>Streptophyta</taxon>
        <taxon>Embryophyta</taxon>
        <taxon>Tracheophyta</taxon>
        <taxon>Spermatophyta</taxon>
        <taxon>Magnoliopsida</taxon>
        <taxon>eudicotyledons</taxon>
        <taxon>Gunneridae</taxon>
        <taxon>Pentapetalae</taxon>
        <taxon>rosids</taxon>
        <taxon>fabids</taxon>
        <taxon>Cucurbitales</taxon>
        <taxon>Cucurbitaceae</taxon>
        <taxon>Benincaseae</taxon>
        <taxon>Citrullus</taxon>
    </lineage>
</organism>
<sequence>MNTFYEMQMGVKPDNCAFACILSLCTKEIKDLGNQVHSLVIKAGYLSKTSMINLLITMYFSIENLDGAYEDFEETEAK</sequence>
<evidence type="ECO:0000313" key="2">
    <source>
        <dbReference type="Proteomes" id="UP001642487"/>
    </source>
</evidence>
<dbReference type="Proteomes" id="UP001642487">
    <property type="component" value="Chromosome 11"/>
</dbReference>
<gene>
    <name evidence="1" type="ORF">CITCOLO1_LOCUS5776</name>
</gene>
<name>A0ABP0Y2S3_9ROSI</name>
<proteinExistence type="predicted"/>
<dbReference type="PANTHER" id="PTHR47926">
    <property type="entry name" value="PENTATRICOPEPTIDE REPEAT-CONTAINING PROTEIN"/>
    <property type="match status" value="1"/>
</dbReference>
<accession>A0ABP0Y2S3</accession>
<reference evidence="1 2" key="1">
    <citation type="submission" date="2024-03" db="EMBL/GenBank/DDBJ databases">
        <authorList>
            <person name="Gkanogiannis A."/>
            <person name="Becerra Lopez-Lavalle L."/>
        </authorList>
    </citation>
    <scope>NUCLEOTIDE SEQUENCE [LARGE SCALE GENOMIC DNA]</scope>
</reference>
<dbReference type="PANTHER" id="PTHR47926:SF533">
    <property type="entry name" value="DYW DOMAIN-CONTAINING PROTEIN"/>
    <property type="match status" value="1"/>
</dbReference>
<dbReference type="EMBL" id="OZ021745">
    <property type="protein sequence ID" value="CAK9314035.1"/>
    <property type="molecule type" value="Genomic_DNA"/>
</dbReference>